<dbReference type="OrthoDB" id="60033at2759"/>
<proteinExistence type="predicted"/>
<evidence type="ECO:0000313" key="1">
    <source>
        <dbReference type="EMBL" id="CAH2208378.1"/>
    </source>
</evidence>
<evidence type="ECO:0000313" key="2">
    <source>
        <dbReference type="Proteomes" id="UP000838756"/>
    </source>
</evidence>
<dbReference type="AlphaFoldDB" id="A0A8S4QEM5"/>
<accession>A0A8S4QEM5</accession>
<dbReference type="EMBL" id="CAKXAJ010003329">
    <property type="protein sequence ID" value="CAH2208378.1"/>
    <property type="molecule type" value="Genomic_DNA"/>
</dbReference>
<dbReference type="Proteomes" id="UP000838756">
    <property type="component" value="Unassembled WGS sequence"/>
</dbReference>
<comment type="caution">
    <text evidence="1">The sequence shown here is derived from an EMBL/GenBank/DDBJ whole genome shotgun (WGS) entry which is preliminary data.</text>
</comment>
<name>A0A8S4QEM5_9NEOP</name>
<protein>
    <submittedName>
        <fullName evidence="1">Jg5132 protein</fullName>
    </submittedName>
</protein>
<keyword evidence="2" id="KW-1185">Reference proteome</keyword>
<gene>
    <name evidence="1" type="primary">jg5132</name>
    <name evidence="1" type="ORF">PAEG_LOCUS994</name>
</gene>
<organism evidence="1 2">
    <name type="scientific">Pararge aegeria aegeria</name>
    <dbReference type="NCBI Taxonomy" id="348720"/>
    <lineage>
        <taxon>Eukaryota</taxon>
        <taxon>Metazoa</taxon>
        <taxon>Ecdysozoa</taxon>
        <taxon>Arthropoda</taxon>
        <taxon>Hexapoda</taxon>
        <taxon>Insecta</taxon>
        <taxon>Pterygota</taxon>
        <taxon>Neoptera</taxon>
        <taxon>Endopterygota</taxon>
        <taxon>Lepidoptera</taxon>
        <taxon>Glossata</taxon>
        <taxon>Ditrysia</taxon>
        <taxon>Papilionoidea</taxon>
        <taxon>Nymphalidae</taxon>
        <taxon>Satyrinae</taxon>
        <taxon>Satyrini</taxon>
        <taxon>Parargina</taxon>
        <taxon>Pararge</taxon>
    </lineage>
</organism>
<reference evidence="1" key="1">
    <citation type="submission" date="2022-03" db="EMBL/GenBank/DDBJ databases">
        <authorList>
            <person name="Lindestad O."/>
        </authorList>
    </citation>
    <scope>NUCLEOTIDE SEQUENCE</scope>
</reference>
<sequence length="88" mass="10552">MKSKDDDIDVYFFPKNRNQQIVDNKQQAGSVSEAIEYFDQTATLLGKLRAVQKQLREYIRHLQPFMFQFQLWESNPRPWNQKAGSMRR</sequence>